<accession>A0A1I6S049</accession>
<keyword evidence="3" id="KW-1185">Reference proteome</keyword>
<feature type="transmembrane region" description="Helical" evidence="1">
    <location>
        <begin position="32"/>
        <end position="49"/>
    </location>
</feature>
<gene>
    <name evidence="2" type="ORF">SAMN04488006_2698</name>
</gene>
<evidence type="ECO:0008006" key="4">
    <source>
        <dbReference type="Google" id="ProtNLM"/>
    </source>
</evidence>
<evidence type="ECO:0000313" key="3">
    <source>
        <dbReference type="Proteomes" id="UP000199312"/>
    </source>
</evidence>
<name>A0A1I6S049_9FLAO</name>
<dbReference type="Proteomes" id="UP000199312">
    <property type="component" value="Unassembled WGS sequence"/>
</dbReference>
<feature type="transmembrane region" description="Helical" evidence="1">
    <location>
        <begin position="69"/>
        <end position="95"/>
    </location>
</feature>
<evidence type="ECO:0000256" key="1">
    <source>
        <dbReference type="SAM" id="Phobius"/>
    </source>
</evidence>
<keyword evidence="1" id="KW-1133">Transmembrane helix</keyword>
<dbReference type="RefSeq" id="WP_262493867.1">
    <property type="nucleotide sequence ID" value="NZ_FOZP01000007.1"/>
</dbReference>
<dbReference type="InterPro" id="IPR046125">
    <property type="entry name" value="DUF6122"/>
</dbReference>
<dbReference type="EMBL" id="FOZP01000007">
    <property type="protein sequence ID" value="SFS70339.1"/>
    <property type="molecule type" value="Genomic_DNA"/>
</dbReference>
<organism evidence="2 3">
    <name type="scientific">Lutibacter maritimus</name>
    <dbReference type="NCBI Taxonomy" id="593133"/>
    <lineage>
        <taxon>Bacteria</taxon>
        <taxon>Pseudomonadati</taxon>
        <taxon>Bacteroidota</taxon>
        <taxon>Flavobacteriia</taxon>
        <taxon>Flavobacteriales</taxon>
        <taxon>Flavobacteriaceae</taxon>
        <taxon>Lutibacter</taxon>
    </lineage>
</organism>
<feature type="transmembrane region" description="Helical" evidence="1">
    <location>
        <begin position="6"/>
        <end position="25"/>
    </location>
</feature>
<evidence type="ECO:0000313" key="2">
    <source>
        <dbReference type="EMBL" id="SFS70339.1"/>
    </source>
</evidence>
<dbReference type="AlphaFoldDB" id="A0A1I6S049"/>
<sequence>METFQFISHYGMHFLVPGIIAYIFFRKRWKKVWLIFILTMLIDLDHLLATPIFDATRCSINFHPLHSYYAIFFYFLLLFSSKTRIIAIGLLFHILTDFIDCFWI</sequence>
<dbReference type="Pfam" id="PF19617">
    <property type="entry name" value="DUF6122"/>
    <property type="match status" value="1"/>
</dbReference>
<keyword evidence="1" id="KW-0812">Transmembrane</keyword>
<reference evidence="3" key="1">
    <citation type="submission" date="2016-10" db="EMBL/GenBank/DDBJ databases">
        <authorList>
            <person name="Varghese N."/>
            <person name="Submissions S."/>
        </authorList>
    </citation>
    <scope>NUCLEOTIDE SEQUENCE [LARGE SCALE GENOMIC DNA]</scope>
    <source>
        <strain evidence="3">DSM 24450</strain>
    </source>
</reference>
<proteinExistence type="predicted"/>
<dbReference type="STRING" id="593133.SAMN04488006_2698"/>
<keyword evidence="1" id="KW-0472">Membrane</keyword>
<protein>
    <recommendedName>
        <fullName evidence="4">LexA-binding, inner membrane-associated hydrolase</fullName>
    </recommendedName>
</protein>